<evidence type="ECO:0000313" key="3">
    <source>
        <dbReference type="Proteomes" id="UP000007266"/>
    </source>
</evidence>
<dbReference type="InParanoid" id="D7EL99"/>
<dbReference type="Proteomes" id="UP000007266">
    <property type="component" value="Unassembled WGS sequence"/>
</dbReference>
<sequence length="170" mass="19500">MKDMKNEYGKNKSMNFSEKSQEPKNAHVAMTVTPRDISQLNALSKPITETVSKLYSYELELHGSRFKVVTDSDAVKMVLNKKDINSRTSWTTKWALVLENYDYTVEHRAGKQMQHDDALSGCTSIMIIDKNTFEHNFAIAQDFDPVLKDLKSELEVEESNGQKWFNISKS</sequence>
<reference evidence="2 3" key="1">
    <citation type="journal article" date="2008" name="Nature">
        <title>The genome of the model beetle and pest Tribolium castaneum.</title>
        <authorList>
            <consortium name="Tribolium Genome Sequencing Consortium"/>
            <person name="Richards S."/>
            <person name="Gibbs R.A."/>
            <person name="Weinstock G.M."/>
            <person name="Brown S.J."/>
            <person name="Denell R."/>
            <person name="Beeman R.W."/>
            <person name="Gibbs R."/>
            <person name="Beeman R.W."/>
            <person name="Brown S.J."/>
            <person name="Bucher G."/>
            <person name="Friedrich M."/>
            <person name="Grimmelikhuijzen C.J."/>
            <person name="Klingler M."/>
            <person name="Lorenzen M."/>
            <person name="Richards S."/>
            <person name="Roth S."/>
            <person name="Schroder R."/>
            <person name="Tautz D."/>
            <person name="Zdobnov E.M."/>
            <person name="Muzny D."/>
            <person name="Gibbs R.A."/>
            <person name="Weinstock G.M."/>
            <person name="Attaway T."/>
            <person name="Bell S."/>
            <person name="Buhay C.J."/>
            <person name="Chandrabose M.N."/>
            <person name="Chavez D."/>
            <person name="Clerk-Blankenburg K.P."/>
            <person name="Cree A."/>
            <person name="Dao M."/>
            <person name="Davis C."/>
            <person name="Chacko J."/>
            <person name="Dinh H."/>
            <person name="Dugan-Rocha S."/>
            <person name="Fowler G."/>
            <person name="Garner T.T."/>
            <person name="Garnes J."/>
            <person name="Gnirke A."/>
            <person name="Hawes A."/>
            <person name="Hernandez J."/>
            <person name="Hines S."/>
            <person name="Holder M."/>
            <person name="Hume J."/>
            <person name="Jhangiani S.N."/>
            <person name="Joshi V."/>
            <person name="Khan Z.M."/>
            <person name="Jackson L."/>
            <person name="Kovar C."/>
            <person name="Kowis A."/>
            <person name="Lee S."/>
            <person name="Lewis L.R."/>
            <person name="Margolis J."/>
            <person name="Morgan M."/>
            <person name="Nazareth L.V."/>
            <person name="Nguyen N."/>
            <person name="Okwuonu G."/>
            <person name="Parker D."/>
            <person name="Richards S."/>
            <person name="Ruiz S.J."/>
            <person name="Santibanez J."/>
            <person name="Savard J."/>
            <person name="Scherer S.E."/>
            <person name="Schneider B."/>
            <person name="Sodergren E."/>
            <person name="Tautz D."/>
            <person name="Vattahil S."/>
            <person name="Villasana D."/>
            <person name="White C.S."/>
            <person name="Wright R."/>
            <person name="Park Y."/>
            <person name="Beeman R.W."/>
            <person name="Lord J."/>
            <person name="Oppert B."/>
            <person name="Lorenzen M."/>
            <person name="Brown S."/>
            <person name="Wang L."/>
            <person name="Savard J."/>
            <person name="Tautz D."/>
            <person name="Richards S."/>
            <person name="Weinstock G."/>
            <person name="Gibbs R.A."/>
            <person name="Liu Y."/>
            <person name="Worley K."/>
            <person name="Weinstock G."/>
            <person name="Elsik C.G."/>
            <person name="Reese J.T."/>
            <person name="Elhaik E."/>
            <person name="Landan G."/>
            <person name="Graur D."/>
            <person name="Arensburger P."/>
            <person name="Atkinson P."/>
            <person name="Beeman R.W."/>
            <person name="Beidler J."/>
            <person name="Brown S.J."/>
            <person name="Demuth J.P."/>
            <person name="Drury D.W."/>
            <person name="Du Y.Z."/>
            <person name="Fujiwara H."/>
            <person name="Lorenzen M."/>
            <person name="Maselli V."/>
            <person name="Osanai M."/>
            <person name="Park Y."/>
            <person name="Robertson H.M."/>
            <person name="Tu Z."/>
            <person name="Wang J.J."/>
            <person name="Wang S."/>
            <person name="Richards S."/>
            <person name="Song H."/>
            <person name="Zhang L."/>
            <person name="Sodergren E."/>
            <person name="Werner D."/>
            <person name="Stanke M."/>
            <person name="Morgenstern B."/>
            <person name="Solovyev V."/>
            <person name="Kosarev P."/>
            <person name="Brown G."/>
            <person name="Chen H.C."/>
            <person name="Ermolaeva O."/>
            <person name="Hlavina W."/>
            <person name="Kapustin Y."/>
            <person name="Kiryutin B."/>
            <person name="Kitts P."/>
            <person name="Maglott D."/>
            <person name="Pruitt K."/>
            <person name="Sapojnikov V."/>
            <person name="Souvorov A."/>
            <person name="Mackey A.J."/>
            <person name="Waterhouse R.M."/>
            <person name="Wyder S."/>
            <person name="Zdobnov E.M."/>
            <person name="Zdobnov E.M."/>
            <person name="Wyder S."/>
            <person name="Kriventseva E.V."/>
            <person name="Kadowaki T."/>
            <person name="Bork P."/>
            <person name="Aranda M."/>
            <person name="Bao R."/>
            <person name="Beermann A."/>
            <person name="Berns N."/>
            <person name="Bolognesi R."/>
            <person name="Bonneton F."/>
            <person name="Bopp D."/>
            <person name="Brown S.J."/>
            <person name="Bucher G."/>
            <person name="Butts T."/>
            <person name="Chaumot A."/>
            <person name="Denell R.E."/>
            <person name="Ferrier D.E."/>
            <person name="Friedrich M."/>
            <person name="Gordon C.M."/>
            <person name="Jindra M."/>
            <person name="Klingler M."/>
            <person name="Lan Q."/>
            <person name="Lattorff H.M."/>
            <person name="Laudet V."/>
            <person name="von Levetsow C."/>
            <person name="Liu Z."/>
            <person name="Lutz R."/>
            <person name="Lynch J.A."/>
            <person name="da Fonseca R.N."/>
            <person name="Posnien N."/>
            <person name="Reuter R."/>
            <person name="Roth S."/>
            <person name="Savard J."/>
            <person name="Schinko J.B."/>
            <person name="Schmitt C."/>
            <person name="Schoppmeier M."/>
            <person name="Schroder R."/>
            <person name="Shippy T.D."/>
            <person name="Simonnet F."/>
            <person name="Marques-Souza H."/>
            <person name="Tautz D."/>
            <person name="Tomoyasu Y."/>
            <person name="Trauner J."/>
            <person name="Van der Zee M."/>
            <person name="Vervoort M."/>
            <person name="Wittkopp N."/>
            <person name="Wimmer E.A."/>
            <person name="Yang X."/>
            <person name="Jones A.K."/>
            <person name="Sattelle D.B."/>
            <person name="Ebert P.R."/>
            <person name="Nelson D."/>
            <person name="Scott J.G."/>
            <person name="Beeman R.W."/>
            <person name="Muthukrishnan S."/>
            <person name="Kramer K.J."/>
            <person name="Arakane Y."/>
            <person name="Beeman R.W."/>
            <person name="Zhu Q."/>
            <person name="Hogenkamp D."/>
            <person name="Dixit R."/>
            <person name="Oppert B."/>
            <person name="Jiang H."/>
            <person name="Zou Z."/>
            <person name="Marshall J."/>
            <person name="Elpidina E."/>
            <person name="Vinokurov K."/>
            <person name="Oppert C."/>
            <person name="Zou Z."/>
            <person name="Evans J."/>
            <person name="Lu Z."/>
            <person name="Zhao P."/>
            <person name="Sumathipala N."/>
            <person name="Altincicek B."/>
            <person name="Vilcinskas A."/>
            <person name="Williams M."/>
            <person name="Hultmark D."/>
            <person name="Hetru C."/>
            <person name="Jiang H."/>
            <person name="Grimmelikhuijzen C.J."/>
            <person name="Hauser F."/>
            <person name="Cazzamali G."/>
            <person name="Williamson M."/>
            <person name="Park Y."/>
            <person name="Li B."/>
            <person name="Tanaka Y."/>
            <person name="Predel R."/>
            <person name="Neupert S."/>
            <person name="Schachtner J."/>
            <person name="Verleyen P."/>
            <person name="Raible F."/>
            <person name="Bork P."/>
            <person name="Friedrich M."/>
            <person name="Walden K.K."/>
            <person name="Robertson H.M."/>
            <person name="Angeli S."/>
            <person name="Foret S."/>
            <person name="Bucher G."/>
            <person name="Schuetz S."/>
            <person name="Maleszka R."/>
            <person name="Wimmer E.A."/>
            <person name="Beeman R.W."/>
            <person name="Lorenzen M."/>
            <person name="Tomoyasu Y."/>
            <person name="Miller S.C."/>
            <person name="Grossmann D."/>
            <person name="Bucher G."/>
        </authorList>
    </citation>
    <scope>NUCLEOTIDE SEQUENCE [LARGE SCALE GENOMIC DNA]</scope>
    <source>
        <strain evidence="2 3">Georgia GA2</strain>
    </source>
</reference>
<dbReference type="AlphaFoldDB" id="D7EL99"/>
<feature type="region of interest" description="Disordered" evidence="1">
    <location>
        <begin position="1"/>
        <end position="25"/>
    </location>
</feature>
<evidence type="ECO:0008006" key="4">
    <source>
        <dbReference type="Google" id="ProtNLM"/>
    </source>
</evidence>
<name>D7EL99_TRICA</name>
<evidence type="ECO:0000256" key="1">
    <source>
        <dbReference type="SAM" id="MobiDB-lite"/>
    </source>
</evidence>
<evidence type="ECO:0000313" key="2">
    <source>
        <dbReference type="EMBL" id="EFA11951.2"/>
    </source>
</evidence>
<dbReference type="EMBL" id="KQ973253">
    <property type="protein sequence ID" value="EFA11951.2"/>
    <property type="molecule type" value="Genomic_DNA"/>
</dbReference>
<feature type="compositionally biased region" description="Basic and acidic residues" evidence="1">
    <location>
        <begin position="1"/>
        <end position="10"/>
    </location>
</feature>
<proteinExistence type="predicted"/>
<organism evidence="2 3">
    <name type="scientific">Tribolium castaneum</name>
    <name type="common">Red flour beetle</name>
    <dbReference type="NCBI Taxonomy" id="7070"/>
    <lineage>
        <taxon>Eukaryota</taxon>
        <taxon>Metazoa</taxon>
        <taxon>Ecdysozoa</taxon>
        <taxon>Arthropoda</taxon>
        <taxon>Hexapoda</taxon>
        <taxon>Insecta</taxon>
        <taxon>Pterygota</taxon>
        <taxon>Neoptera</taxon>
        <taxon>Endopterygota</taxon>
        <taxon>Coleoptera</taxon>
        <taxon>Polyphaga</taxon>
        <taxon>Cucujiformia</taxon>
        <taxon>Tenebrionidae</taxon>
        <taxon>Tenebrionidae incertae sedis</taxon>
        <taxon>Tribolium</taxon>
    </lineage>
</organism>
<reference evidence="2 3" key="2">
    <citation type="journal article" date="2010" name="Nucleic Acids Res.">
        <title>BeetleBase in 2010: revisions to provide comprehensive genomic information for Tribolium castaneum.</title>
        <authorList>
            <person name="Kim H.S."/>
            <person name="Murphy T."/>
            <person name="Xia J."/>
            <person name="Caragea D."/>
            <person name="Park Y."/>
            <person name="Beeman R.W."/>
            <person name="Lorenzen M.D."/>
            <person name="Butcher S."/>
            <person name="Manak J.R."/>
            <person name="Brown S.J."/>
        </authorList>
    </citation>
    <scope>NUCLEOTIDE SEQUENCE [LARGE SCALE GENOMIC DNA]</scope>
    <source>
        <strain evidence="2 3">Georgia GA2</strain>
    </source>
</reference>
<protein>
    <recommendedName>
        <fullName evidence="4">Reverse transcriptase RNase H-like domain-containing protein</fullName>
    </recommendedName>
</protein>
<keyword evidence="3" id="KW-1185">Reference proteome</keyword>
<accession>D7EL99</accession>
<dbReference type="HOGENOM" id="CLU_2389060_0_0_1"/>
<gene>
    <name evidence="2" type="primary">AUGUSTUS-3.0.2_01912</name>
    <name evidence="2" type="ORF">TcasGA2_TC001912</name>
</gene>